<dbReference type="Proteomes" id="UP001156664">
    <property type="component" value="Unassembled WGS sequence"/>
</dbReference>
<keyword evidence="7 8" id="KW-0802">TPR repeat</keyword>
<dbReference type="Pfam" id="PF13844">
    <property type="entry name" value="Glyco_transf_41"/>
    <property type="match status" value="2"/>
</dbReference>
<evidence type="ECO:0000256" key="2">
    <source>
        <dbReference type="ARBA" id="ARBA00005386"/>
    </source>
</evidence>
<comment type="caution">
    <text evidence="10">The sequence shown here is derived from an EMBL/GenBank/DDBJ whole genome shotgun (WGS) entry which is preliminary data.</text>
</comment>
<organism evidence="10 11">
    <name type="scientific">Limnobacter litoralis</name>
    <dbReference type="NCBI Taxonomy" id="481366"/>
    <lineage>
        <taxon>Bacteria</taxon>
        <taxon>Pseudomonadati</taxon>
        <taxon>Pseudomonadota</taxon>
        <taxon>Betaproteobacteria</taxon>
        <taxon>Burkholderiales</taxon>
        <taxon>Burkholderiaceae</taxon>
        <taxon>Limnobacter</taxon>
    </lineage>
</organism>
<feature type="repeat" description="TPR" evidence="8">
    <location>
        <begin position="76"/>
        <end position="109"/>
    </location>
</feature>
<sequence>MGQCESLQTIEEIKRYAAKAPAEERLIRRAFETLLEQNQQDVKVWLAYAEYLISTGVHGRALHCLMNALKQAGESFEIYFYLGVCYKSLEKTLEALGAWDKALSLNPDNSVCLNNLGWTLVQEGQVQKGLSLLERAVELSPGYLSALHNLIEALRRSKNLDSAVQRQLELIRLEENAANYVRLANLFMEQAQLEKARQILLTVLPNFASDALVHNALGGVYYKYGELDSARQCFQKAAELNSGFASAIGNYLLCLNYSELPPEQVFQAHTKYGGALGDADFPGNADAPNAPKALRVGIVSPDFYQHPVGQLFEPVLLQLADSSKVDVTLYHVSAENDDITRRLKTAYGDRFEFCSALSDELLLKKIRSDQQDVLIDLTGHTSGHRLPVFARRAAPIQASYLGYPNTTGVRAMDFRIVDEFTDPAPEADGLASERLIRMPAPFLNLTAPRLKVDVTPLPSLNSDGFVFGCFNNLAKLSDSTIQTWAAVLLGLPHARLILKAGSFADGEIKRYQLARIARLGLPVDRVELHARMGFADHLALYGQVDLCLDPFPYNGTATSIEALWMGVPFVTLTGQSHVARVGTSLCKSLGLDDFVATDRVQYVQRCLWWASHKRLLNQVRLGMRDRIVESGAGDAKLSARKFEDAMVQMVDVKRGLN</sequence>
<accession>A0ABQ5YX70</accession>
<dbReference type="Gene3D" id="3.40.50.11380">
    <property type="match status" value="1"/>
</dbReference>
<dbReference type="EC" id="2.4.1.255" evidence="3"/>
<dbReference type="InterPro" id="IPR029489">
    <property type="entry name" value="OGT/SEC/SPY_C"/>
</dbReference>
<keyword evidence="11" id="KW-1185">Reference proteome</keyword>
<comment type="pathway">
    <text evidence="1">Protein modification; protein glycosylation.</text>
</comment>
<evidence type="ECO:0000256" key="7">
    <source>
        <dbReference type="ARBA" id="ARBA00022803"/>
    </source>
</evidence>
<evidence type="ECO:0000313" key="11">
    <source>
        <dbReference type="Proteomes" id="UP001156664"/>
    </source>
</evidence>
<feature type="domain" description="O-GlcNAc transferase C-terminal" evidence="9">
    <location>
        <begin position="460"/>
        <end position="631"/>
    </location>
</feature>
<dbReference type="RefSeq" id="WP_284282085.1">
    <property type="nucleotide sequence ID" value="NZ_BSOJ01000030.1"/>
</dbReference>
<keyword evidence="6" id="KW-0677">Repeat</keyword>
<feature type="repeat" description="TPR" evidence="8">
    <location>
        <begin position="211"/>
        <end position="244"/>
    </location>
</feature>
<name>A0ABQ5YX70_9BURK</name>
<dbReference type="Gene3D" id="3.40.50.2000">
    <property type="entry name" value="Glycogen Phosphorylase B"/>
    <property type="match status" value="1"/>
</dbReference>
<keyword evidence="4" id="KW-0328">Glycosyltransferase</keyword>
<evidence type="ECO:0000259" key="9">
    <source>
        <dbReference type="Pfam" id="PF13844"/>
    </source>
</evidence>
<dbReference type="Gene3D" id="1.25.40.10">
    <property type="entry name" value="Tetratricopeptide repeat domain"/>
    <property type="match status" value="2"/>
</dbReference>
<evidence type="ECO:0000256" key="4">
    <source>
        <dbReference type="ARBA" id="ARBA00022676"/>
    </source>
</evidence>
<feature type="domain" description="O-GlcNAc transferase C-terminal" evidence="9">
    <location>
        <begin position="287"/>
        <end position="442"/>
    </location>
</feature>
<dbReference type="Pfam" id="PF07719">
    <property type="entry name" value="TPR_2"/>
    <property type="match status" value="2"/>
</dbReference>
<dbReference type="Pfam" id="PF13432">
    <property type="entry name" value="TPR_16"/>
    <property type="match status" value="1"/>
</dbReference>
<evidence type="ECO:0000313" key="10">
    <source>
        <dbReference type="EMBL" id="GLR27334.1"/>
    </source>
</evidence>
<evidence type="ECO:0000256" key="1">
    <source>
        <dbReference type="ARBA" id="ARBA00004922"/>
    </source>
</evidence>
<keyword evidence="5" id="KW-0808">Transferase</keyword>
<dbReference type="SMART" id="SM00386">
    <property type="entry name" value="HAT"/>
    <property type="match status" value="2"/>
</dbReference>
<dbReference type="PROSITE" id="PS50005">
    <property type="entry name" value="TPR"/>
    <property type="match status" value="3"/>
</dbReference>
<evidence type="ECO:0000256" key="6">
    <source>
        <dbReference type="ARBA" id="ARBA00022737"/>
    </source>
</evidence>
<dbReference type="PANTHER" id="PTHR44835">
    <property type="entry name" value="UDP-N-ACETYLGLUCOSAMINE--PEPTIDE N-ACETYLGLUCOSAMINYLTRANSFERASE SPINDLY-RELATED"/>
    <property type="match status" value="1"/>
</dbReference>
<dbReference type="SUPFAM" id="SSF53756">
    <property type="entry name" value="UDP-Glycosyltransferase/glycogen phosphorylase"/>
    <property type="match status" value="1"/>
</dbReference>
<protein>
    <recommendedName>
        <fullName evidence="3">protein O-GlcNAc transferase</fullName>
        <ecNumber evidence="3">2.4.1.255</ecNumber>
    </recommendedName>
</protein>
<reference evidence="11" key="1">
    <citation type="journal article" date="2019" name="Int. J. Syst. Evol. Microbiol.">
        <title>The Global Catalogue of Microorganisms (GCM) 10K type strain sequencing project: providing services to taxonomists for standard genome sequencing and annotation.</title>
        <authorList>
            <consortium name="The Broad Institute Genomics Platform"/>
            <consortium name="The Broad Institute Genome Sequencing Center for Infectious Disease"/>
            <person name="Wu L."/>
            <person name="Ma J."/>
        </authorList>
    </citation>
    <scope>NUCLEOTIDE SEQUENCE [LARGE SCALE GENOMIC DNA]</scope>
    <source>
        <strain evidence="11">NBRC 105857</strain>
    </source>
</reference>
<dbReference type="InterPro" id="IPR011990">
    <property type="entry name" value="TPR-like_helical_dom_sf"/>
</dbReference>
<evidence type="ECO:0000256" key="8">
    <source>
        <dbReference type="PROSITE-ProRule" id="PRU00339"/>
    </source>
</evidence>
<dbReference type="EMBL" id="BSOJ01000030">
    <property type="protein sequence ID" value="GLR27334.1"/>
    <property type="molecule type" value="Genomic_DNA"/>
</dbReference>
<dbReference type="SUPFAM" id="SSF48452">
    <property type="entry name" value="TPR-like"/>
    <property type="match status" value="1"/>
</dbReference>
<proteinExistence type="inferred from homology"/>
<evidence type="ECO:0000256" key="3">
    <source>
        <dbReference type="ARBA" id="ARBA00011970"/>
    </source>
</evidence>
<feature type="repeat" description="TPR" evidence="8">
    <location>
        <begin position="110"/>
        <end position="143"/>
    </location>
</feature>
<evidence type="ECO:0000256" key="5">
    <source>
        <dbReference type="ARBA" id="ARBA00022679"/>
    </source>
</evidence>
<dbReference type="SMART" id="SM00028">
    <property type="entry name" value="TPR"/>
    <property type="match status" value="4"/>
</dbReference>
<dbReference type="InterPro" id="IPR019734">
    <property type="entry name" value="TPR_rpt"/>
</dbReference>
<gene>
    <name evidence="10" type="ORF">GCM10007875_24250</name>
</gene>
<dbReference type="PANTHER" id="PTHR44835:SF1">
    <property type="entry name" value="PROTEIN O-GLCNAC TRANSFERASE"/>
    <property type="match status" value="1"/>
</dbReference>
<dbReference type="InterPro" id="IPR051939">
    <property type="entry name" value="Glycosyltr_41/O-GlcNAc_trsf"/>
</dbReference>
<dbReference type="InterPro" id="IPR003107">
    <property type="entry name" value="HAT"/>
</dbReference>
<comment type="similarity">
    <text evidence="2">Belongs to the glycosyltransferase 41 family. O-GlcNAc transferase subfamily.</text>
</comment>
<dbReference type="InterPro" id="IPR013105">
    <property type="entry name" value="TPR_2"/>
</dbReference>